<proteinExistence type="predicted"/>
<dbReference type="PANTHER" id="PTHR31025">
    <property type="entry name" value="SI:CH211-196P9.1-RELATED"/>
    <property type="match status" value="1"/>
</dbReference>
<dbReference type="PANTHER" id="PTHR31025:SF9">
    <property type="entry name" value="SI:DKEY-286J15.1"/>
    <property type="match status" value="1"/>
</dbReference>
<sequence>MRIIKEMKLSNGYATADALGSDTVRGVEGSYITISSVDSLLGNTYTLEASSSNNESNTKNMTASSTMLPNLSEESRGTNTSHHIVPFSSPEAINIQDIMNKSARGKILLQLFQRPDSNSISRKYVNELVRICVHSMVTDLETLYPTSIQKKNLAKAIVSAFPILKSSRDNVEGYRLKTLRIKLSPSPKKNRRRVPATVTESIALEFEEDESSIASKITWLQYQVPSSLHKAEILETMKETFRYRRNYISNHNPSMLEVLKAYPKFKDFGGLLIDAEFKEMYPNVDDFLAIFPTQYAPRILKYARENRTDIYLRFSVDGDENFRALLMVADLLPVPGYRKKRKDSGQSLAPLFPSDSLIRFIGINGCLEEVVGIIQEKQPYILCVGEEDAPEIFFLILDKEFVNLHYGVKKSRFERLWLAGSKEITTERLQHAKMFHNDPPRLLLKKPHHFE</sequence>
<protein>
    <submittedName>
        <fullName evidence="1">Uncharacterized protein</fullName>
    </submittedName>
</protein>
<dbReference type="EMBL" id="JAFNEN010000948">
    <property type="protein sequence ID" value="KAG8175797.1"/>
    <property type="molecule type" value="Genomic_DNA"/>
</dbReference>
<reference evidence="1 2" key="1">
    <citation type="journal article" date="2022" name="Nat. Ecol. Evol.">
        <title>A masculinizing supergene underlies an exaggerated male reproductive morph in a spider.</title>
        <authorList>
            <person name="Hendrickx F."/>
            <person name="De Corte Z."/>
            <person name="Sonet G."/>
            <person name="Van Belleghem S.M."/>
            <person name="Kostlbacher S."/>
            <person name="Vangestel C."/>
        </authorList>
    </citation>
    <scope>NUCLEOTIDE SEQUENCE [LARGE SCALE GENOMIC DNA]</scope>
    <source>
        <strain evidence="1">W744_W776</strain>
    </source>
</reference>
<keyword evidence="2" id="KW-1185">Reference proteome</keyword>
<gene>
    <name evidence="1" type="ORF">JTE90_013349</name>
</gene>
<accession>A0AAV6TUL9</accession>
<evidence type="ECO:0000313" key="2">
    <source>
        <dbReference type="Proteomes" id="UP000827092"/>
    </source>
</evidence>
<organism evidence="1 2">
    <name type="scientific">Oedothorax gibbosus</name>
    <dbReference type="NCBI Taxonomy" id="931172"/>
    <lineage>
        <taxon>Eukaryota</taxon>
        <taxon>Metazoa</taxon>
        <taxon>Ecdysozoa</taxon>
        <taxon>Arthropoda</taxon>
        <taxon>Chelicerata</taxon>
        <taxon>Arachnida</taxon>
        <taxon>Araneae</taxon>
        <taxon>Araneomorphae</taxon>
        <taxon>Entelegynae</taxon>
        <taxon>Araneoidea</taxon>
        <taxon>Linyphiidae</taxon>
        <taxon>Erigoninae</taxon>
        <taxon>Oedothorax</taxon>
    </lineage>
</organism>
<name>A0AAV6TUL9_9ARAC</name>
<dbReference type="AlphaFoldDB" id="A0AAV6TUL9"/>
<evidence type="ECO:0000313" key="1">
    <source>
        <dbReference type="EMBL" id="KAG8175797.1"/>
    </source>
</evidence>
<dbReference type="Proteomes" id="UP000827092">
    <property type="component" value="Unassembled WGS sequence"/>
</dbReference>
<comment type="caution">
    <text evidence="1">The sequence shown here is derived from an EMBL/GenBank/DDBJ whole genome shotgun (WGS) entry which is preliminary data.</text>
</comment>